<evidence type="ECO:0000313" key="2">
    <source>
        <dbReference type="Proteomes" id="UP000234331"/>
    </source>
</evidence>
<dbReference type="AlphaFoldDB" id="A0A2I2KV98"/>
<keyword evidence="2" id="KW-1185">Reference proteome</keyword>
<protein>
    <submittedName>
        <fullName evidence="1">Uncharacterized protein</fullName>
    </submittedName>
</protein>
<name>A0A2I2KV98_9ACTN</name>
<sequence>MCLTYGSSGGEGWRVIWCGGVPLSPDPAVPVVLAAPVVLAGRTAESGGVADDRTG</sequence>
<proteinExistence type="predicted"/>
<dbReference type="Proteomes" id="UP000234331">
    <property type="component" value="Unassembled WGS sequence"/>
</dbReference>
<dbReference type="EMBL" id="FZMO01000279">
    <property type="protein sequence ID" value="SNQ49586.1"/>
    <property type="molecule type" value="Genomic_DNA"/>
</dbReference>
<gene>
    <name evidence="1" type="ORF">FRACA_350010</name>
</gene>
<organism evidence="1 2">
    <name type="scientific">Frankia canadensis</name>
    <dbReference type="NCBI Taxonomy" id="1836972"/>
    <lineage>
        <taxon>Bacteria</taxon>
        <taxon>Bacillati</taxon>
        <taxon>Actinomycetota</taxon>
        <taxon>Actinomycetes</taxon>
        <taxon>Frankiales</taxon>
        <taxon>Frankiaceae</taxon>
        <taxon>Frankia</taxon>
    </lineage>
</organism>
<accession>A0A2I2KV98</accession>
<reference evidence="1 2" key="1">
    <citation type="submission" date="2017-06" db="EMBL/GenBank/DDBJ databases">
        <authorList>
            <person name="Kim H.J."/>
            <person name="Triplett B.A."/>
        </authorList>
    </citation>
    <scope>NUCLEOTIDE SEQUENCE [LARGE SCALE GENOMIC DNA]</scope>
    <source>
        <strain evidence="1">FRACA_ARgP5</strain>
    </source>
</reference>
<evidence type="ECO:0000313" key="1">
    <source>
        <dbReference type="EMBL" id="SNQ49586.1"/>
    </source>
</evidence>